<evidence type="ECO:0000256" key="1">
    <source>
        <dbReference type="ARBA" id="ARBA00004651"/>
    </source>
</evidence>
<keyword evidence="5 8" id="KW-1133">Transmembrane helix</keyword>
<evidence type="ECO:0000259" key="9">
    <source>
        <dbReference type="Pfam" id="PF04547"/>
    </source>
</evidence>
<evidence type="ECO:0000313" key="12">
    <source>
        <dbReference type="Proteomes" id="UP001159042"/>
    </source>
</evidence>
<keyword evidence="7" id="KW-0325">Glycoprotein</keyword>
<comment type="caution">
    <text evidence="8">Lacks conserved residue(s) required for the propagation of feature annotation.</text>
</comment>
<feature type="transmembrane region" description="Helical" evidence="8">
    <location>
        <begin position="306"/>
        <end position="327"/>
    </location>
</feature>
<keyword evidence="12" id="KW-1185">Reference proteome</keyword>
<dbReference type="GO" id="GO:0005254">
    <property type="term" value="F:chloride channel activity"/>
    <property type="evidence" value="ECO:0007669"/>
    <property type="project" value="TreeGrafter"/>
</dbReference>
<evidence type="ECO:0000259" key="10">
    <source>
        <dbReference type="Pfam" id="PF16178"/>
    </source>
</evidence>
<dbReference type="InterPro" id="IPR049452">
    <property type="entry name" value="Anoctamin_TM"/>
</dbReference>
<dbReference type="Pfam" id="PF16178">
    <property type="entry name" value="Anoct_dimer"/>
    <property type="match status" value="1"/>
</dbReference>
<feature type="domain" description="Anoctamin dimerisation" evidence="10">
    <location>
        <begin position="125"/>
        <end position="192"/>
    </location>
</feature>
<sequence>MGETLWDSPKLNNFSTLKDAFGPQLDDDSQVTIPGTPLPSLVQDMPDECPPPITPVEKEEVTFTSKLYHSLLYFCLIYQQLPDPESLYFRDGRRKIDMVLVYEEEELGVMTEAEAKRRDRRKVFQWKKKWRQFFEYNHDLIPQEPSFYDATDGADREEQFVVKDRVTSYSSAQRSLIVMQILLRVKFDDTDKTFRTNPVTREKEPYLPAWSKVVRLASTGSVVFFMIFVVLCVVLGTIIYRLSLVTVIYGSKSFFLKKHAKIVTSVSAAVINLIIIMCLTRFYHRIAIYLTNLESPRTQTEYEDSYTFKIFLFEFMNFYSSLIYIAFFKGRFFDYPGDTISRKSEFFRVKGDVCDPAGCLSELCIQLSIIMIGKQIFNNFLELFNP</sequence>
<feature type="domain" description="Anoctamin transmembrane" evidence="9">
    <location>
        <begin position="193"/>
        <end position="386"/>
    </location>
</feature>
<protein>
    <recommendedName>
        <fullName evidence="8">Anoctamin</fullName>
    </recommendedName>
</protein>
<evidence type="ECO:0000256" key="8">
    <source>
        <dbReference type="RuleBase" id="RU280814"/>
    </source>
</evidence>
<evidence type="ECO:0000256" key="6">
    <source>
        <dbReference type="ARBA" id="ARBA00023136"/>
    </source>
</evidence>
<dbReference type="Pfam" id="PF04547">
    <property type="entry name" value="Anoctamin"/>
    <property type="match status" value="1"/>
</dbReference>
<feature type="transmembrane region" description="Helical" evidence="8">
    <location>
        <begin position="262"/>
        <end position="286"/>
    </location>
</feature>
<organism evidence="11 12">
    <name type="scientific">Exocentrus adspersus</name>
    <dbReference type="NCBI Taxonomy" id="1586481"/>
    <lineage>
        <taxon>Eukaryota</taxon>
        <taxon>Metazoa</taxon>
        <taxon>Ecdysozoa</taxon>
        <taxon>Arthropoda</taxon>
        <taxon>Hexapoda</taxon>
        <taxon>Insecta</taxon>
        <taxon>Pterygota</taxon>
        <taxon>Neoptera</taxon>
        <taxon>Endopterygota</taxon>
        <taxon>Coleoptera</taxon>
        <taxon>Polyphaga</taxon>
        <taxon>Cucujiformia</taxon>
        <taxon>Chrysomeloidea</taxon>
        <taxon>Cerambycidae</taxon>
        <taxon>Lamiinae</taxon>
        <taxon>Acanthocinini</taxon>
        <taxon>Exocentrus</taxon>
    </lineage>
</organism>
<keyword evidence="4 8" id="KW-0812">Transmembrane</keyword>
<reference evidence="11 12" key="1">
    <citation type="journal article" date="2023" name="Insect Mol. Biol.">
        <title>Genome sequencing provides insights into the evolution of gene families encoding plant cell wall-degrading enzymes in longhorned beetles.</title>
        <authorList>
            <person name="Shin N.R."/>
            <person name="Okamura Y."/>
            <person name="Kirsch R."/>
            <person name="Pauchet Y."/>
        </authorList>
    </citation>
    <scope>NUCLEOTIDE SEQUENCE [LARGE SCALE GENOMIC DNA]</scope>
    <source>
        <strain evidence="11">EAD_L_NR</strain>
    </source>
</reference>
<evidence type="ECO:0000256" key="5">
    <source>
        <dbReference type="ARBA" id="ARBA00022989"/>
    </source>
</evidence>
<comment type="similarity">
    <text evidence="2 8">Belongs to the anoctamin family.</text>
</comment>
<dbReference type="PANTHER" id="PTHR12308:SF84">
    <property type="entry name" value="ANOCTAMIN"/>
    <property type="match status" value="1"/>
</dbReference>
<gene>
    <name evidence="11" type="ORF">NQ315_010888</name>
</gene>
<evidence type="ECO:0000256" key="4">
    <source>
        <dbReference type="ARBA" id="ARBA00022692"/>
    </source>
</evidence>
<dbReference type="InterPro" id="IPR032394">
    <property type="entry name" value="Anoct_dimer"/>
</dbReference>
<comment type="caution">
    <text evidence="11">The sequence shown here is derived from an EMBL/GenBank/DDBJ whole genome shotgun (WGS) entry which is preliminary data.</text>
</comment>
<dbReference type="GO" id="GO:0046983">
    <property type="term" value="F:protein dimerization activity"/>
    <property type="evidence" value="ECO:0007669"/>
    <property type="project" value="InterPro"/>
</dbReference>
<dbReference type="EMBL" id="JANEYG010000046">
    <property type="protein sequence ID" value="KAJ8916020.1"/>
    <property type="molecule type" value="Genomic_DNA"/>
</dbReference>
<keyword evidence="3" id="KW-1003">Cell membrane</keyword>
<evidence type="ECO:0000256" key="7">
    <source>
        <dbReference type="ARBA" id="ARBA00023180"/>
    </source>
</evidence>
<dbReference type="PANTHER" id="PTHR12308">
    <property type="entry name" value="ANOCTAMIN"/>
    <property type="match status" value="1"/>
</dbReference>
<dbReference type="Proteomes" id="UP001159042">
    <property type="component" value="Unassembled WGS sequence"/>
</dbReference>
<keyword evidence="6 8" id="KW-0472">Membrane</keyword>
<dbReference type="AlphaFoldDB" id="A0AAV8VPH3"/>
<evidence type="ECO:0000256" key="3">
    <source>
        <dbReference type="ARBA" id="ARBA00022475"/>
    </source>
</evidence>
<accession>A0AAV8VPH3</accession>
<comment type="subcellular location">
    <subcellularLocation>
        <location evidence="1">Cell membrane</location>
        <topology evidence="1">Multi-pass membrane protein</topology>
    </subcellularLocation>
    <subcellularLocation>
        <location evidence="8">Membrane</location>
        <topology evidence="8">Multi-pass membrane protein</topology>
    </subcellularLocation>
</comment>
<proteinExistence type="inferred from homology"/>
<dbReference type="InterPro" id="IPR007632">
    <property type="entry name" value="Anoctamin"/>
</dbReference>
<evidence type="ECO:0000313" key="11">
    <source>
        <dbReference type="EMBL" id="KAJ8916020.1"/>
    </source>
</evidence>
<name>A0AAV8VPH3_9CUCU</name>
<evidence type="ECO:0000256" key="2">
    <source>
        <dbReference type="ARBA" id="ARBA00009671"/>
    </source>
</evidence>
<dbReference type="GO" id="GO:0005886">
    <property type="term" value="C:plasma membrane"/>
    <property type="evidence" value="ECO:0007669"/>
    <property type="project" value="UniProtKB-SubCell"/>
</dbReference>
<feature type="transmembrane region" description="Helical" evidence="8">
    <location>
        <begin position="222"/>
        <end position="250"/>
    </location>
</feature>